<name>A0A6A0H4Y7_HYAAZ</name>
<dbReference type="Proteomes" id="UP000711488">
    <property type="component" value="Unassembled WGS sequence"/>
</dbReference>
<protein>
    <recommendedName>
        <fullName evidence="1">Ig-like domain-containing protein</fullName>
    </recommendedName>
</protein>
<dbReference type="InterPro" id="IPR036179">
    <property type="entry name" value="Ig-like_dom_sf"/>
</dbReference>
<proteinExistence type="predicted"/>
<organism evidence="2">
    <name type="scientific">Hyalella azteca</name>
    <name type="common">Amphipod</name>
    <dbReference type="NCBI Taxonomy" id="294128"/>
    <lineage>
        <taxon>Eukaryota</taxon>
        <taxon>Metazoa</taxon>
        <taxon>Ecdysozoa</taxon>
        <taxon>Arthropoda</taxon>
        <taxon>Crustacea</taxon>
        <taxon>Multicrustacea</taxon>
        <taxon>Malacostraca</taxon>
        <taxon>Eumalacostraca</taxon>
        <taxon>Peracarida</taxon>
        <taxon>Amphipoda</taxon>
        <taxon>Senticaudata</taxon>
        <taxon>Talitrida</taxon>
        <taxon>Talitroidea</taxon>
        <taxon>Hyalellidae</taxon>
        <taxon>Hyalella</taxon>
    </lineage>
</organism>
<reference evidence="2" key="1">
    <citation type="submission" date="2014-08" db="EMBL/GenBank/DDBJ databases">
        <authorList>
            <person name="Murali S."/>
            <person name="Richards S."/>
            <person name="Bandaranaike D."/>
            <person name="Bellair M."/>
            <person name="Blankenburg K."/>
            <person name="Chao H."/>
            <person name="Dinh H."/>
            <person name="Doddapaneni H."/>
            <person name="Dugan-Rocha S."/>
            <person name="Elkadiri S."/>
            <person name="Gnanaolivu R."/>
            <person name="Hughes D."/>
            <person name="Lee S."/>
            <person name="Li M."/>
            <person name="Ming W."/>
            <person name="Munidasa M."/>
            <person name="Muniz J."/>
            <person name="Nguyen L."/>
            <person name="Osuji N."/>
            <person name="Pu L.-L."/>
            <person name="Puazo M."/>
            <person name="Skinner E."/>
            <person name="Qu C."/>
            <person name="Quiroz J."/>
            <person name="Raj R."/>
            <person name="Weissenberger G."/>
            <person name="Xin Y."/>
            <person name="Zou X."/>
            <person name="Han Y."/>
            <person name="Worley K."/>
            <person name="Muzny D."/>
            <person name="Gibbs R."/>
        </authorList>
    </citation>
    <scope>NUCLEOTIDE SEQUENCE</scope>
    <source>
        <strain evidence="2">HAZT.00-mixed</strain>
        <tissue evidence="2">Whole organism</tissue>
    </source>
</reference>
<dbReference type="PROSITE" id="PS50835">
    <property type="entry name" value="IG_LIKE"/>
    <property type="match status" value="1"/>
</dbReference>
<dbReference type="SUPFAM" id="SSF48726">
    <property type="entry name" value="Immunoglobulin"/>
    <property type="match status" value="1"/>
</dbReference>
<feature type="non-terminal residue" evidence="2">
    <location>
        <position position="51"/>
    </location>
</feature>
<evidence type="ECO:0000259" key="1">
    <source>
        <dbReference type="PROSITE" id="PS50835"/>
    </source>
</evidence>
<evidence type="ECO:0000313" key="2">
    <source>
        <dbReference type="EMBL" id="KAA0199871.1"/>
    </source>
</evidence>
<sequence length="51" mass="5724">MSIIVLSDAPEVRLELGALLEAGSVREGTDLYFRCVVHASPPPYRLDWWHG</sequence>
<dbReference type="EMBL" id="JQDR03006661">
    <property type="protein sequence ID" value="KAA0199871.1"/>
    <property type="molecule type" value="Genomic_DNA"/>
</dbReference>
<reference evidence="2" key="2">
    <citation type="journal article" date="2018" name="Environ. Sci. Technol.">
        <title>The Toxicogenome of Hyalella azteca: A Model for Sediment Ecotoxicology and Evolutionary Toxicology.</title>
        <authorList>
            <person name="Poynton H.C."/>
            <person name="Hasenbein S."/>
            <person name="Benoit J.B."/>
            <person name="Sepulveda M.S."/>
            <person name="Poelchau M.F."/>
            <person name="Hughes D.S.T."/>
            <person name="Murali S.C."/>
            <person name="Chen S."/>
            <person name="Glastad K.M."/>
            <person name="Goodisman M.A.D."/>
            <person name="Werren J.H."/>
            <person name="Vineis J.H."/>
            <person name="Bowen J.L."/>
            <person name="Friedrich M."/>
            <person name="Jones J."/>
            <person name="Robertson H.M."/>
            <person name="Feyereisen R."/>
            <person name="Mechler-Hickson A."/>
            <person name="Mathers N."/>
            <person name="Lee C.E."/>
            <person name="Colbourne J.K."/>
            <person name="Biales A."/>
            <person name="Johnston J.S."/>
            <person name="Wellborn G.A."/>
            <person name="Rosendale A.J."/>
            <person name="Cridge A.G."/>
            <person name="Munoz-Torres M.C."/>
            <person name="Bain P.A."/>
            <person name="Manny A.R."/>
            <person name="Major K.M."/>
            <person name="Lambert F.N."/>
            <person name="Vulpe C.D."/>
            <person name="Tuck P."/>
            <person name="Blalock B.J."/>
            <person name="Lin Y.Y."/>
            <person name="Smith M.E."/>
            <person name="Ochoa-Acuna H."/>
            <person name="Chen M.M."/>
            <person name="Childers C.P."/>
            <person name="Qu J."/>
            <person name="Dugan S."/>
            <person name="Lee S.L."/>
            <person name="Chao H."/>
            <person name="Dinh H."/>
            <person name="Han Y."/>
            <person name="Doddapaneni H."/>
            <person name="Worley K.C."/>
            <person name="Muzny D.M."/>
            <person name="Gibbs R.A."/>
            <person name="Richards S."/>
        </authorList>
    </citation>
    <scope>NUCLEOTIDE SEQUENCE</scope>
    <source>
        <strain evidence="2">HAZT.00-mixed</strain>
        <tissue evidence="2">Whole organism</tissue>
    </source>
</reference>
<comment type="caution">
    <text evidence="2">The sequence shown here is derived from an EMBL/GenBank/DDBJ whole genome shotgun (WGS) entry which is preliminary data.</text>
</comment>
<gene>
    <name evidence="2" type="ORF">HAZT_HAZT012255</name>
</gene>
<dbReference type="AlphaFoldDB" id="A0A6A0H4Y7"/>
<feature type="domain" description="Ig-like" evidence="1">
    <location>
        <begin position="10"/>
        <end position="51"/>
    </location>
</feature>
<dbReference type="InterPro" id="IPR007110">
    <property type="entry name" value="Ig-like_dom"/>
</dbReference>
<accession>A0A6A0H4Y7</accession>
<reference evidence="2" key="3">
    <citation type="submission" date="2019-06" db="EMBL/GenBank/DDBJ databases">
        <authorList>
            <person name="Poynton C."/>
            <person name="Hasenbein S."/>
            <person name="Benoit J.B."/>
            <person name="Sepulveda M.S."/>
            <person name="Poelchau M.F."/>
            <person name="Murali S.C."/>
            <person name="Chen S."/>
            <person name="Glastad K.M."/>
            <person name="Werren J.H."/>
            <person name="Vineis J.H."/>
            <person name="Bowen J.L."/>
            <person name="Friedrich M."/>
            <person name="Jones J."/>
            <person name="Robertson H.M."/>
            <person name="Feyereisen R."/>
            <person name="Mechler-Hickson A."/>
            <person name="Mathers N."/>
            <person name="Lee C.E."/>
            <person name="Colbourne J.K."/>
            <person name="Biales A."/>
            <person name="Johnston J.S."/>
            <person name="Wellborn G.A."/>
            <person name="Rosendale A.J."/>
            <person name="Cridge A.G."/>
            <person name="Munoz-Torres M.C."/>
            <person name="Bain P.A."/>
            <person name="Manny A.R."/>
            <person name="Major K.M."/>
            <person name="Lambert F.N."/>
            <person name="Vulpe C.D."/>
            <person name="Tuck P."/>
            <person name="Blalock B.J."/>
            <person name="Lin Y.-Y."/>
            <person name="Smith M.E."/>
            <person name="Ochoa-Acuna H."/>
            <person name="Chen M.-J.M."/>
            <person name="Childers C.P."/>
            <person name="Qu J."/>
            <person name="Dugan S."/>
            <person name="Lee S.L."/>
            <person name="Chao H."/>
            <person name="Dinh H."/>
            <person name="Han Y."/>
            <person name="Doddapaneni H."/>
            <person name="Worley K.C."/>
            <person name="Muzny D.M."/>
            <person name="Gibbs R.A."/>
            <person name="Richards S."/>
        </authorList>
    </citation>
    <scope>NUCLEOTIDE SEQUENCE</scope>
    <source>
        <strain evidence="2">HAZT.00-mixed</strain>
        <tissue evidence="2">Whole organism</tissue>
    </source>
</reference>